<dbReference type="Gene3D" id="3.90.1490.10">
    <property type="entry name" value="putative n-type atp pyrophosphatase, domain 2"/>
    <property type="match status" value="1"/>
</dbReference>
<protein>
    <submittedName>
        <fullName evidence="2">Diphthamide synthase (EF-2-diphthine--ammonia ligase)</fullName>
    </submittedName>
</protein>
<feature type="domain" description="Diphthamide synthase" evidence="1">
    <location>
        <begin position="11"/>
        <end position="186"/>
    </location>
</feature>
<sequence>MLAYHYAFIKNELDIGCFVTSISTEFDRVSMHGLRASLLRKQVACLNQSLYEIRMPTMPGMEIYSEVMNQHLQFLKNEGYDYSCYGDIFLEDLRQYREQQLASHNISGIFPIWKRNTKSLISEFIDLGYKTIVVCAKEELSEFCGRVIDHDFIKDLPAAIDPCGEHGEFHTFVFDGPLFSSPVKFSVGEKVIREFPAPKSAQGVGDSVKALGFCYLDLIDE</sequence>
<proteinExistence type="predicted"/>
<evidence type="ECO:0000259" key="1">
    <source>
        <dbReference type="Pfam" id="PF01902"/>
    </source>
</evidence>
<comment type="caution">
    <text evidence="2">The sequence shown here is derived from an EMBL/GenBank/DDBJ whole genome shotgun (WGS) entry which is preliminary data.</text>
</comment>
<gene>
    <name evidence="2" type="ORF">CLV32_0383</name>
</gene>
<dbReference type="AlphaFoldDB" id="A0A4R6IQ12"/>
<dbReference type="InterPro" id="IPR002761">
    <property type="entry name" value="Diphthami_syn_dom"/>
</dbReference>
<dbReference type="EMBL" id="SNWM01000001">
    <property type="protein sequence ID" value="TDO24096.1"/>
    <property type="molecule type" value="Genomic_DNA"/>
</dbReference>
<reference evidence="2 3" key="1">
    <citation type="submission" date="2019-03" db="EMBL/GenBank/DDBJ databases">
        <title>Genomic Encyclopedia of Archaeal and Bacterial Type Strains, Phase II (KMG-II): from individual species to whole genera.</title>
        <authorList>
            <person name="Goeker M."/>
        </authorList>
    </citation>
    <scope>NUCLEOTIDE SEQUENCE [LARGE SCALE GENOMIC DNA]</scope>
    <source>
        <strain evidence="2 3">DSM 19034</strain>
    </source>
</reference>
<organism evidence="2 3">
    <name type="scientific">Pedobacter duraquae</name>
    <dbReference type="NCBI Taxonomy" id="425511"/>
    <lineage>
        <taxon>Bacteria</taxon>
        <taxon>Pseudomonadati</taxon>
        <taxon>Bacteroidota</taxon>
        <taxon>Sphingobacteriia</taxon>
        <taxon>Sphingobacteriales</taxon>
        <taxon>Sphingobacteriaceae</taxon>
        <taxon>Pedobacter</taxon>
    </lineage>
</organism>
<keyword evidence="2" id="KW-0436">Ligase</keyword>
<name>A0A4R6IQ12_9SPHI</name>
<evidence type="ECO:0000313" key="3">
    <source>
        <dbReference type="Proteomes" id="UP000295499"/>
    </source>
</evidence>
<dbReference type="Proteomes" id="UP000295499">
    <property type="component" value="Unassembled WGS sequence"/>
</dbReference>
<keyword evidence="3" id="KW-1185">Reference proteome</keyword>
<accession>A0A4R6IQ12</accession>
<dbReference type="GO" id="GO:0016874">
    <property type="term" value="F:ligase activity"/>
    <property type="evidence" value="ECO:0007669"/>
    <property type="project" value="UniProtKB-KW"/>
</dbReference>
<dbReference type="SUPFAM" id="SSF52402">
    <property type="entry name" value="Adenine nucleotide alpha hydrolases-like"/>
    <property type="match status" value="1"/>
</dbReference>
<dbReference type="Pfam" id="PF01902">
    <property type="entry name" value="Diphthami_syn_2"/>
    <property type="match status" value="1"/>
</dbReference>
<evidence type="ECO:0000313" key="2">
    <source>
        <dbReference type="EMBL" id="TDO24096.1"/>
    </source>
</evidence>
<dbReference type="Gene3D" id="3.40.50.620">
    <property type="entry name" value="HUPs"/>
    <property type="match status" value="1"/>
</dbReference>
<dbReference type="InterPro" id="IPR014729">
    <property type="entry name" value="Rossmann-like_a/b/a_fold"/>
</dbReference>